<accession>L9XL07</accession>
<dbReference type="NCBIfam" id="TIGR04354">
    <property type="entry name" value="amphi-Trp"/>
    <property type="match status" value="1"/>
</dbReference>
<name>L9XL07_9EURY</name>
<dbReference type="PATRIC" id="fig|1227499.3.peg.103"/>
<dbReference type="EMBL" id="AOHZ01000002">
    <property type="protein sequence ID" value="ELY62262.1"/>
    <property type="molecule type" value="Genomic_DNA"/>
</dbReference>
<feature type="compositionally biased region" description="Acidic residues" evidence="1">
    <location>
        <begin position="1"/>
        <end position="14"/>
    </location>
</feature>
<feature type="region of interest" description="Disordered" evidence="1">
    <location>
        <begin position="1"/>
        <end position="35"/>
    </location>
</feature>
<reference evidence="2 3" key="1">
    <citation type="journal article" date="2014" name="PLoS Genet.">
        <title>Phylogenetically driven sequencing of extremely halophilic archaea reveals strategies for static and dynamic osmo-response.</title>
        <authorList>
            <person name="Becker E.A."/>
            <person name="Seitzer P.M."/>
            <person name="Tritt A."/>
            <person name="Larsen D."/>
            <person name="Krusor M."/>
            <person name="Yao A.I."/>
            <person name="Wu D."/>
            <person name="Madern D."/>
            <person name="Eisen J.A."/>
            <person name="Darling A.E."/>
            <person name="Facciotti M.T."/>
        </authorList>
    </citation>
    <scope>NUCLEOTIDE SEQUENCE [LARGE SCALE GENOMIC DNA]</scope>
    <source>
        <strain evidence="2 3">JCM 12255</strain>
    </source>
</reference>
<dbReference type="Proteomes" id="UP000011602">
    <property type="component" value="Unassembled WGS sequence"/>
</dbReference>
<sequence>MVPDDDHSETDTATDDGNGSETETAADAERTTIRAGRNFEQEYRLDASDAGEFLVALGEQLQEGDELTISDDDGGWELPFAFGDPVSLEIEFEGVDEPELEIELELPGRTDETGPKVE</sequence>
<protein>
    <recommendedName>
        <fullName evidence="4">Amphi-Trp domain-containing protein</fullName>
    </recommendedName>
</protein>
<organism evidence="2 3">
    <name type="scientific">Natronolimnohabitans innermongolicus JCM 12255</name>
    <dbReference type="NCBI Taxonomy" id="1227499"/>
    <lineage>
        <taxon>Archaea</taxon>
        <taxon>Methanobacteriati</taxon>
        <taxon>Methanobacteriota</taxon>
        <taxon>Stenosarchaea group</taxon>
        <taxon>Halobacteria</taxon>
        <taxon>Halobacteriales</taxon>
        <taxon>Natrialbaceae</taxon>
        <taxon>Natronolimnohabitans</taxon>
    </lineage>
</organism>
<gene>
    <name evidence="2" type="ORF">C493_00510</name>
</gene>
<dbReference type="RefSeq" id="WP_007257416.1">
    <property type="nucleotide sequence ID" value="NZ_AOHZ01000002.1"/>
</dbReference>
<evidence type="ECO:0008006" key="4">
    <source>
        <dbReference type="Google" id="ProtNLM"/>
    </source>
</evidence>
<dbReference type="eggNOG" id="arCOG08917">
    <property type="taxonomic scope" value="Archaea"/>
</dbReference>
<proteinExistence type="predicted"/>
<dbReference type="InterPro" id="IPR027598">
    <property type="entry name" value="Amphi-Trp_dom"/>
</dbReference>
<dbReference type="OrthoDB" id="194858at2157"/>
<comment type="caution">
    <text evidence="2">The sequence shown here is derived from an EMBL/GenBank/DDBJ whole genome shotgun (WGS) entry which is preliminary data.</text>
</comment>
<evidence type="ECO:0000313" key="2">
    <source>
        <dbReference type="EMBL" id="ELY62262.1"/>
    </source>
</evidence>
<evidence type="ECO:0000256" key="1">
    <source>
        <dbReference type="SAM" id="MobiDB-lite"/>
    </source>
</evidence>
<evidence type="ECO:0000313" key="3">
    <source>
        <dbReference type="Proteomes" id="UP000011602"/>
    </source>
</evidence>
<keyword evidence="3" id="KW-1185">Reference proteome</keyword>
<dbReference type="AlphaFoldDB" id="L9XL07"/>